<dbReference type="OrthoDB" id="5849955at2759"/>
<dbReference type="eggNOG" id="ENOG502TINC">
    <property type="taxonomic scope" value="Eukaryota"/>
</dbReference>
<dbReference type="HOGENOM" id="CLU_1779118_0_0_1"/>
<organism evidence="4">
    <name type="scientific">Caenorhabditis brenneri</name>
    <name type="common">Nematode worm</name>
    <dbReference type="NCBI Taxonomy" id="135651"/>
    <lineage>
        <taxon>Eukaryota</taxon>
        <taxon>Metazoa</taxon>
        <taxon>Ecdysozoa</taxon>
        <taxon>Nematoda</taxon>
        <taxon>Chromadorea</taxon>
        <taxon>Rhabditida</taxon>
        <taxon>Rhabditina</taxon>
        <taxon>Rhabditomorpha</taxon>
        <taxon>Rhabditoidea</taxon>
        <taxon>Rhabditidae</taxon>
        <taxon>Peloderinae</taxon>
        <taxon>Caenorhabditis</taxon>
    </lineage>
</organism>
<reference evidence="4" key="1">
    <citation type="submission" date="2011-07" db="EMBL/GenBank/DDBJ databases">
        <authorList>
            <consortium name="Caenorhabditis brenneri Sequencing and Analysis Consortium"/>
            <person name="Wilson R.K."/>
        </authorList>
    </citation>
    <scope>NUCLEOTIDE SEQUENCE [LARGE SCALE GENOMIC DNA]</scope>
    <source>
        <strain evidence="4">PB2801</strain>
    </source>
</reference>
<feature type="region of interest" description="Disordered" evidence="1">
    <location>
        <begin position="102"/>
        <end position="132"/>
    </location>
</feature>
<dbReference type="EMBL" id="GL379799">
    <property type="protein sequence ID" value="EGT34897.1"/>
    <property type="molecule type" value="Genomic_DNA"/>
</dbReference>
<gene>
    <name evidence="3" type="ORF">CAEBREN_26079</name>
</gene>
<dbReference type="Proteomes" id="UP000008068">
    <property type="component" value="Unassembled WGS sequence"/>
</dbReference>
<sequence>MRASSTVLLASFLVITVQGQLPTGKLNGHIRASLNNYDNDDHIIKTEISQPDVVVNHHVASYPNDIVQTLKNHVDAAAKKFATLSDIEKSALSVDLPLAVHSSQRNTRGNQPSGGGSPGGPPGPGKRSAGGNIDLAATAQLYKQALEFLDKYDVELRYD</sequence>
<dbReference type="OMA" id="HNTFIEG"/>
<feature type="compositionally biased region" description="Polar residues" evidence="1">
    <location>
        <begin position="102"/>
        <end position="111"/>
    </location>
</feature>
<dbReference type="AlphaFoldDB" id="G0MLB2"/>
<proteinExistence type="predicted"/>
<evidence type="ECO:0000313" key="3">
    <source>
        <dbReference type="EMBL" id="EGT34897.1"/>
    </source>
</evidence>
<name>G0MLB2_CAEBE</name>
<evidence type="ECO:0000256" key="1">
    <source>
        <dbReference type="SAM" id="MobiDB-lite"/>
    </source>
</evidence>
<evidence type="ECO:0000313" key="4">
    <source>
        <dbReference type="Proteomes" id="UP000008068"/>
    </source>
</evidence>
<feature type="signal peptide" evidence="2">
    <location>
        <begin position="1"/>
        <end position="19"/>
    </location>
</feature>
<accession>G0MLB2</accession>
<dbReference type="FunCoup" id="G0MLB2">
    <property type="interactions" value="1953"/>
</dbReference>
<keyword evidence="4" id="KW-1185">Reference proteome</keyword>
<dbReference type="STRING" id="135651.G0MLB2"/>
<keyword evidence="2" id="KW-0732">Signal</keyword>
<protein>
    <submittedName>
        <fullName evidence="3">Uncharacterized protein</fullName>
    </submittedName>
</protein>
<dbReference type="InParanoid" id="G0MLB2"/>
<evidence type="ECO:0000256" key="2">
    <source>
        <dbReference type="SAM" id="SignalP"/>
    </source>
</evidence>
<feature type="chain" id="PRO_5003404302" evidence="2">
    <location>
        <begin position="20"/>
        <end position="159"/>
    </location>
</feature>